<dbReference type="AlphaFoldDB" id="A0AAV7P578"/>
<accession>A0AAV7P578</accession>
<organism evidence="1 2">
    <name type="scientific">Pleurodeles waltl</name>
    <name type="common">Iberian ribbed newt</name>
    <dbReference type="NCBI Taxonomy" id="8319"/>
    <lineage>
        <taxon>Eukaryota</taxon>
        <taxon>Metazoa</taxon>
        <taxon>Chordata</taxon>
        <taxon>Craniata</taxon>
        <taxon>Vertebrata</taxon>
        <taxon>Euteleostomi</taxon>
        <taxon>Amphibia</taxon>
        <taxon>Batrachia</taxon>
        <taxon>Caudata</taxon>
        <taxon>Salamandroidea</taxon>
        <taxon>Salamandridae</taxon>
        <taxon>Pleurodelinae</taxon>
        <taxon>Pleurodeles</taxon>
    </lineage>
</organism>
<proteinExistence type="predicted"/>
<evidence type="ECO:0000313" key="2">
    <source>
        <dbReference type="Proteomes" id="UP001066276"/>
    </source>
</evidence>
<keyword evidence="2" id="KW-1185">Reference proteome</keyword>
<gene>
    <name evidence="1" type="ORF">NDU88_001887</name>
</gene>
<sequence length="107" mass="11468">MCKQRETSWALLLGGREDAKGENLLFDTRQCSGPLLTFEDLPSAGGMVRQDGPQETTRADARYAGGIRGWGGASCRWEGRGCVSLCAAPSSGFRCRVEAGRQLSGRA</sequence>
<reference evidence="1" key="1">
    <citation type="journal article" date="2022" name="bioRxiv">
        <title>Sequencing and chromosome-scale assembly of the giantPleurodeles waltlgenome.</title>
        <authorList>
            <person name="Brown T."/>
            <person name="Elewa A."/>
            <person name="Iarovenko S."/>
            <person name="Subramanian E."/>
            <person name="Araus A.J."/>
            <person name="Petzold A."/>
            <person name="Susuki M."/>
            <person name="Suzuki K.-i.T."/>
            <person name="Hayashi T."/>
            <person name="Toyoda A."/>
            <person name="Oliveira C."/>
            <person name="Osipova E."/>
            <person name="Leigh N.D."/>
            <person name="Simon A."/>
            <person name="Yun M.H."/>
        </authorList>
    </citation>
    <scope>NUCLEOTIDE SEQUENCE</scope>
    <source>
        <strain evidence="1">20211129_DDA</strain>
        <tissue evidence="1">Liver</tissue>
    </source>
</reference>
<protein>
    <submittedName>
        <fullName evidence="1">Uncharacterized protein</fullName>
    </submittedName>
</protein>
<evidence type="ECO:0000313" key="1">
    <source>
        <dbReference type="EMBL" id="KAJ1123417.1"/>
    </source>
</evidence>
<dbReference type="Proteomes" id="UP001066276">
    <property type="component" value="Chromosome 7"/>
</dbReference>
<comment type="caution">
    <text evidence="1">The sequence shown here is derived from an EMBL/GenBank/DDBJ whole genome shotgun (WGS) entry which is preliminary data.</text>
</comment>
<dbReference type="EMBL" id="JANPWB010000011">
    <property type="protein sequence ID" value="KAJ1123417.1"/>
    <property type="molecule type" value="Genomic_DNA"/>
</dbReference>
<name>A0AAV7P578_PLEWA</name>